<keyword evidence="5" id="KW-1185">Reference proteome</keyword>
<dbReference type="PANTHER" id="PTHR44360:SF1">
    <property type="entry name" value="DNAJ HOMOLOG SUBFAMILY B MEMBER 9"/>
    <property type="match status" value="1"/>
</dbReference>
<dbReference type="InterPro" id="IPR001623">
    <property type="entry name" value="DnaJ_domain"/>
</dbReference>
<feature type="region of interest" description="Disordered" evidence="2">
    <location>
        <begin position="71"/>
        <end position="90"/>
    </location>
</feature>
<dbReference type="PANTHER" id="PTHR44360">
    <property type="entry name" value="DNAJ HOMOLOG SUBFAMILY B MEMBER 9"/>
    <property type="match status" value="1"/>
</dbReference>
<dbReference type="Pfam" id="PF00226">
    <property type="entry name" value="DnaJ"/>
    <property type="match status" value="1"/>
</dbReference>
<dbReference type="PROSITE" id="PS50076">
    <property type="entry name" value="DNAJ_2"/>
    <property type="match status" value="1"/>
</dbReference>
<dbReference type="RefSeq" id="WP_264733203.1">
    <property type="nucleotide sequence ID" value="NZ_JAPDNR010000001.1"/>
</dbReference>
<evidence type="ECO:0000256" key="1">
    <source>
        <dbReference type="ARBA" id="ARBA00023186"/>
    </source>
</evidence>
<accession>A0ABT3IQX8</accession>
<feature type="domain" description="J" evidence="3">
    <location>
        <begin position="3"/>
        <end position="68"/>
    </location>
</feature>
<dbReference type="SUPFAM" id="SSF46565">
    <property type="entry name" value="Chaperone J-domain"/>
    <property type="match status" value="1"/>
</dbReference>
<organism evidence="4 5">
    <name type="scientific">Chitinophaga nivalis</name>
    <dbReference type="NCBI Taxonomy" id="2991709"/>
    <lineage>
        <taxon>Bacteria</taxon>
        <taxon>Pseudomonadati</taxon>
        <taxon>Bacteroidota</taxon>
        <taxon>Chitinophagia</taxon>
        <taxon>Chitinophagales</taxon>
        <taxon>Chitinophagaceae</taxon>
        <taxon>Chitinophaga</taxon>
    </lineage>
</organism>
<gene>
    <name evidence="4" type="ORF">OL497_20975</name>
</gene>
<protein>
    <submittedName>
        <fullName evidence="4">DnaJ domain-containing protein</fullName>
    </submittedName>
</protein>
<sequence>MINYYEVLEIADFSSHEVIKAAYRKLSKRYHPDVNNGDKVCEERFKEIQQAYEQLRNPNTKALQDDWLRNGQLPEDDAADTPPGYHPPSYEYESDKRWTTWAPMVLTGLLVLVCRMALNWGIEWRRASIQQKAVPVVDMSTILQRAAAPGNQLPVIKAGDTHEQVQQLQGNPDEVKKYGSEEVWYYHNSLVNFKKGIVISYLDTDGVLKVRENIKVHP</sequence>
<evidence type="ECO:0000256" key="2">
    <source>
        <dbReference type="SAM" id="MobiDB-lite"/>
    </source>
</evidence>
<dbReference type="InterPro" id="IPR051948">
    <property type="entry name" value="Hsp70_co-chaperone_J-domain"/>
</dbReference>
<reference evidence="4 5" key="1">
    <citation type="submission" date="2022-10" db="EMBL/GenBank/DDBJ databases">
        <title>Chitinophaga nivalis PC15 sp. nov., isolated from Pyeongchang county, South Korea.</title>
        <authorList>
            <person name="Trinh H.N."/>
        </authorList>
    </citation>
    <scope>NUCLEOTIDE SEQUENCE [LARGE SCALE GENOMIC DNA]</scope>
    <source>
        <strain evidence="4 5">PC14</strain>
    </source>
</reference>
<evidence type="ECO:0000313" key="5">
    <source>
        <dbReference type="Proteomes" id="UP001207742"/>
    </source>
</evidence>
<dbReference type="CDD" id="cd06257">
    <property type="entry name" value="DnaJ"/>
    <property type="match status" value="1"/>
</dbReference>
<comment type="caution">
    <text evidence="4">The sequence shown here is derived from an EMBL/GenBank/DDBJ whole genome shotgun (WGS) entry which is preliminary data.</text>
</comment>
<dbReference type="PRINTS" id="PR00625">
    <property type="entry name" value="JDOMAIN"/>
</dbReference>
<dbReference type="Gene3D" id="1.10.287.110">
    <property type="entry name" value="DnaJ domain"/>
    <property type="match status" value="1"/>
</dbReference>
<evidence type="ECO:0000259" key="3">
    <source>
        <dbReference type="PROSITE" id="PS50076"/>
    </source>
</evidence>
<dbReference type="InterPro" id="IPR036869">
    <property type="entry name" value="J_dom_sf"/>
</dbReference>
<keyword evidence="1" id="KW-0143">Chaperone</keyword>
<dbReference type="Proteomes" id="UP001207742">
    <property type="component" value="Unassembled WGS sequence"/>
</dbReference>
<name>A0ABT3IQX8_9BACT</name>
<dbReference type="SMART" id="SM00271">
    <property type="entry name" value="DnaJ"/>
    <property type="match status" value="1"/>
</dbReference>
<dbReference type="EMBL" id="JAPDNS010000002">
    <property type="protein sequence ID" value="MCW3486387.1"/>
    <property type="molecule type" value="Genomic_DNA"/>
</dbReference>
<proteinExistence type="predicted"/>
<evidence type="ECO:0000313" key="4">
    <source>
        <dbReference type="EMBL" id="MCW3486387.1"/>
    </source>
</evidence>